<name>A0A1M6DLU3_9FIRM</name>
<feature type="transmembrane region" description="Helical" evidence="1">
    <location>
        <begin position="62"/>
        <end position="78"/>
    </location>
</feature>
<dbReference type="PANTHER" id="PTHR40448:SF1">
    <property type="entry name" value="TWO-COMPONENT SENSOR HISTIDINE KINASE"/>
    <property type="match status" value="1"/>
</dbReference>
<dbReference type="SUPFAM" id="SSF55874">
    <property type="entry name" value="ATPase domain of HSP90 chaperone/DNA topoisomerase II/histidine kinase"/>
    <property type="match status" value="1"/>
</dbReference>
<evidence type="ECO:0000313" key="3">
    <source>
        <dbReference type="EMBL" id="SHI74155.1"/>
    </source>
</evidence>
<feature type="transmembrane region" description="Helical" evidence="1">
    <location>
        <begin position="183"/>
        <end position="204"/>
    </location>
</feature>
<accession>A0A1M6DLU3</accession>
<organism evidence="3 4">
    <name type="scientific">Lutispora thermophila DSM 19022</name>
    <dbReference type="NCBI Taxonomy" id="1122184"/>
    <lineage>
        <taxon>Bacteria</taxon>
        <taxon>Bacillati</taxon>
        <taxon>Bacillota</taxon>
        <taxon>Clostridia</taxon>
        <taxon>Lutisporales</taxon>
        <taxon>Lutisporaceae</taxon>
        <taxon>Lutispora</taxon>
    </lineage>
</organism>
<dbReference type="GO" id="GO:0042802">
    <property type="term" value="F:identical protein binding"/>
    <property type="evidence" value="ECO:0007669"/>
    <property type="project" value="TreeGrafter"/>
</dbReference>
<gene>
    <name evidence="3" type="ORF">SAMN02745176_01175</name>
</gene>
<protein>
    <submittedName>
        <fullName evidence="3">GHKL domain-containing protein</fullName>
    </submittedName>
</protein>
<reference evidence="3 4" key="1">
    <citation type="submission" date="2016-11" db="EMBL/GenBank/DDBJ databases">
        <authorList>
            <person name="Jaros S."/>
            <person name="Januszkiewicz K."/>
            <person name="Wedrychowicz H."/>
        </authorList>
    </citation>
    <scope>NUCLEOTIDE SEQUENCE [LARGE SCALE GENOMIC DNA]</scope>
    <source>
        <strain evidence="3 4">DSM 19022</strain>
    </source>
</reference>
<feature type="transmembrane region" description="Helical" evidence="1">
    <location>
        <begin position="39"/>
        <end position="56"/>
    </location>
</feature>
<evidence type="ECO:0000256" key="1">
    <source>
        <dbReference type="SAM" id="Phobius"/>
    </source>
</evidence>
<dbReference type="AlphaFoldDB" id="A0A1M6DLU3"/>
<keyword evidence="4" id="KW-1185">Reference proteome</keyword>
<feature type="domain" description="Sensor histidine kinase NatK-like C-terminal" evidence="2">
    <location>
        <begin position="323"/>
        <end position="424"/>
    </location>
</feature>
<proteinExistence type="predicted"/>
<dbReference type="Proteomes" id="UP000184442">
    <property type="component" value="Unassembled WGS sequence"/>
</dbReference>
<dbReference type="EMBL" id="FQZS01000007">
    <property type="protein sequence ID" value="SHI74155.1"/>
    <property type="molecule type" value="Genomic_DNA"/>
</dbReference>
<feature type="transmembrane region" description="Helical" evidence="1">
    <location>
        <begin position="6"/>
        <end position="27"/>
    </location>
</feature>
<evidence type="ECO:0000259" key="2">
    <source>
        <dbReference type="Pfam" id="PF14501"/>
    </source>
</evidence>
<sequence>MLDSYDIIYLLSNTFGTYTIFKFMTFFFETDTANKKIEFISYVFYYLTIAIIYIIFNDPTINLISNLILFFLLTLNYPSSLKSRLVAIVYIYAILLSVEVLVVFGLRFINLNQLSDNADIELITSLICTKIFSYMVMLALSNFKMITNDIYIPPIHWIAIVLIPIGTMFSTFMLITIETQYKIQLILISISILFIINVFVFYLYDALIKSYHERIEKELLHQQNNAYKKQLDIINQSNENIRILRHDIKNHISVLQILIERNDNKGALEYLHRIFYYIRESDNHIKSGNMMVDSILNYKIDEAQKRGIKVDLELSVPKELNIQPFDLSIVLGNLLDNAIEAVSKLENNKVIKASVKLDRNVFYINISNPFDGKLIYENKNLKTTHEDKENHGFGLKSVKKAIGKYNGIMNIHHTDSMFNVDVLLYNNLS</sequence>
<dbReference type="Pfam" id="PF14501">
    <property type="entry name" value="HATPase_c_5"/>
    <property type="match status" value="1"/>
</dbReference>
<dbReference type="Gene3D" id="3.30.565.10">
    <property type="entry name" value="Histidine kinase-like ATPase, C-terminal domain"/>
    <property type="match status" value="1"/>
</dbReference>
<feature type="transmembrane region" description="Helical" evidence="1">
    <location>
        <begin position="85"/>
        <end position="110"/>
    </location>
</feature>
<dbReference type="InterPro" id="IPR036890">
    <property type="entry name" value="HATPase_C_sf"/>
</dbReference>
<dbReference type="PANTHER" id="PTHR40448">
    <property type="entry name" value="TWO-COMPONENT SENSOR HISTIDINE KINASE"/>
    <property type="match status" value="1"/>
</dbReference>
<dbReference type="OrthoDB" id="1634477at2"/>
<keyword evidence="1" id="KW-0472">Membrane</keyword>
<dbReference type="InterPro" id="IPR032834">
    <property type="entry name" value="NatK-like_C"/>
</dbReference>
<keyword evidence="1" id="KW-0812">Transmembrane</keyword>
<feature type="transmembrane region" description="Helical" evidence="1">
    <location>
        <begin position="122"/>
        <end position="143"/>
    </location>
</feature>
<dbReference type="CDD" id="cd16935">
    <property type="entry name" value="HATPase_AgrC-ComD-like"/>
    <property type="match status" value="1"/>
</dbReference>
<dbReference type="STRING" id="1122184.SAMN02745176_01175"/>
<feature type="transmembrane region" description="Helical" evidence="1">
    <location>
        <begin position="155"/>
        <end position="177"/>
    </location>
</feature>
<evidence type="ECO:0000313" key="4">
    <source>
        <dbReference type="Proteomes" id="UP000184442"/>
    </source>
</evidence>
<keyword evidence="1" id="KW-1133">Transmembrane helix</keyword>